<evidence type="ECO:0000256" key="7">
    <source>
        <dbReference type="ARBA" id="ARBA00022660"/>
    </source>
</evidence>
<keyword evidence="14 17" id="KW-0496">Mitochondrion</keyword>
<evidence type="ECO:0000256" key="2">
    <source>
        <dbReference type="ARBA" id="ARBA00004225"/>
    </source>
</evidence>
<dbReference type="GO" id="GO:0031966">
    <property type="term" value="C:mitochondrial membrane"/>
    <property type="evidence" value="ECO:0007669"/>
    <property type="project" value="UniProtKB-SubCell"/>
</dbReference>
<dbReference type="InterPro" id="IPR001750">
    <property type="entry name" value="ND/Mrp_TM"/>
</dbReference>
<organism evidence="19">
    <name type="scientific">Dictyocaulus viviparus</name>
    <name type="common">Bovine lungworm</name>
    <dbReference type="NCBI Taxonomy" id="29172"/>
    <lineage>
        <taxon>Eukaryota</taxon>
        <taxon>Metazoa</taxon>
        <taxon>Ecdysozoa</taxon>
        <taxon>Nematoda</taxon>
        <taxon>Chromadorea</taxon>
        <taxon>Rhabditida</taxon>
        <taxon>Rhabditina</taxon>
        <taxon>Rhabditomorpha</taxon>
        <taxon>Strongyloidea</taxon>
        <taxon>Metastrongylidae</taxon>
        <taxon>Dictyocaulus</taxon>
    </lineage>
</organism>
<feature type="transmembrane region" description="Helical" evidence="17">
    <location>
        <begin position="339"/>
        <end position="366"/>
    </location>
</feature>
<feature type="transmembrane region" description="Helical" evidence="17">
    <location>
        <begin position="92"/>
        <end position="114"/>
    </location>
</feature>
<feature type="transmembrane region" description="Helical" evidence="17">
    <location>
        <begin position="39"/>
        <end position="62"/>
    </location>
</feature>
<dbReference type="GO" id="GO:0015990">
    <property type="term" value="P:electron transport coupled proton transport"/>
    <property type="evidence" value="ECO:0007669"/>
    <property type="project" value="TreeGrafter"/>
</dbReference>
<evidence type="ECO:0000256" key="10">
    <source>
        <dbReference type="ARBA" id="ARBA00022982"/>
    </source>
</evidence>
<keyword evidence="6 17" id="KW-0813">Transport</keyword>
<comment type="similarity">
    <text evidence="3 17">Belongs to the complex I subunit 4 family.</text>
</comment>
<dbReference type="PRINTS" id="PR01437">
    <property type="entry name" value="NUOXDRDTASE4"/>
</dbReference>
<feature type="domain" description="NADH:quinone oxidoreductase/Mrp antiporter transmembrane" evidence="18">
    <location>
        <begin position="86"/>
        <end position="357"/>
    </location>
</feature>
<dbReference type="GO" id="GO:0008137">
    <property type="term" value="F:NADH dehydrogenase (ubiquinone) activity"/>
    <property type="evidence" value="ECO:0007669"/>
    <property type="project" value="UniProtKB-UniRule"/>
</dbReference>
<evidence type="ECO:0000256" key="5">
    <source>
        <dbReference type="ARBA" id="ARBA00021006"/>
    </source>
</evidence>
<evidence type="ECO:0000256" key="4">
    <source>
        <dbReference type="ARBA" id="ARBA00012944"/>
    </source>
</evidence>
<dbReference type="AlphaFoldDB" id="A0A1E1GIK5"/>
<keyword evidence="13 17" id="KW-0830">Ubiquinone</keyword>
<proteinExistence type="inferred from homology"/>
<comment type="subcellular location">
    <subcellularLocation>
        <location evidence="2 17">Mitochondrion membrane</location>
        <topology evidence="2 17">Multi-pass membrane protein</topology>
    </subcellularLocation>
</comment>
<keyword evidence="10 17" id="KW-0249">Electron transport</keyword>
<dbReference type="EMBL" id="AP017683">
    <property type="protein sequence ID" value="BAV82694.1"/>
    <property type="molecule type" value="Genomic_DNA"/>
</dbReference>
<comment type="function">
    <text evidence="1">Core subunit of the mitochondrial membrane respiratory chain NADH dehydrogenase (Complex I) that is believed to belong to the minimal assembly required for catalysis. Complex I functions in the transfer of electrons from NADH to the respiratory chain. The immediate electron acceptor for the enzyme is believed to be ubiquinone.</text>
</comment>
<evidence type="ECO:0000259" key="18">
    <source>
        <dbReference type="Pfam" id="PF00361"/>
    </source>
</evidence>
<geneLocation type="mitochondrion" evidence="19"/>
<evidence type="ECO:0000256" key="14">
    <source>
        <dbReference type="ARBA" id="ARBA00023128"/>
    </source>
</evidence>
<evidence type="ECO:0000256" key="11">
    <source>
        <dbReference type="ARBA" id="ARBA00022989"/>
    </source>
</evidence>
<name>A0A1E1GIK5_DICVI</name>
<evidence type="ECO:0000256" key="15">
    <source>
        <dbReference type="ARBA" id="ARBA00023136"/>
    </source>
</evidence>
<feature type="transmembrane region" description="Helical" evidence="17">
    <location>
        <begin position="221"/>
        <end position="240"/>
    </location>
</feature>
<evidence type="ECO:0000256" key="3">
    <source>
        <dbReference type="ARBA" id="ARBA00009025"/>
    </source>
</evidence>
<feature type="transmembrane region" description="Helical" evidence="17">
    <location>
        <begin position="246"/>
        <end position="266"/>
    </location>
</feature>
<accession>A0A1E1GIK5</accession>
<evidence type="ECO:0000313" key="19">
    <source>
        <dbReference type="EMBL" id="BAV82694.1"/>
    </source>
</evidence>
<keyword evidence="7 17" id="KW-0679">Respiratory chain</keyword>
<dbReference type="Pfam" id="PF00361">
    <property type="entry name" value="Proton_antipo_M"/>
    <property type="match status" value="1"/>
</dbReference>
<comment type="catalytic activity">
    <reaction evidence="16 17">
        <text>a ubiquinone + NADH + 5 H(+)(in) = a ubiquinol + NAD(+) + 4 H(+)(out)</text>
        <dbReference type="Rhea" id="RHEA:29091"/>
        <dbReference type="Rhea" id="RHEA-COMP:9565"/>
        <dbReference type="Rhea" id="RHEA-COMP:9566"/>
        <dbReference type="ChEBI" id="CHEBI:15378"/>
        <dbReference type="ChEBI" id="CHEBI:16389"/>
        <dbReference type="ChEBI" id="CHEBI:17976"/>
        <dbReference type="ChEBI" id="CHEBI:57540"/>
        <dbReference type="ChEBI" id="CHEBI:57945"/>
        <dbReference type="EC" id="7.1.1.2"/>
    </reaction>
</comment>
<dbReference type="InterPro" id="IPR003918">
    <property type="entry name" value="NADH_UbQ_OxRdtase"/>
</dbReference>
<evidence type="ECO:0000256" key="8">
    <source>
        <dbReference type="ARBA" id="ARBA00022692"/>
    </source>
</evidence>
<feature type="transmembrane region" description="Helical" evidence="17">
    <location>
        <begin position="302"/>
        <end position="327"/>
    </location>
</feature>
<comment type="function">
    <text evidence="17">Core subunit of the mitochondrial membrane respiratory chain NADH dehydrogenase (Complex I) which catalyzes electron transfer from NADH through the respiratory chain, using ubiquinone as an electron acceptor. Essential for the catalytic activity and assembly of complex I.</text>
</comment>
<keyword evidence="8 17" id="KW-0812">Transmembrane</keyword>
<evidence type="ECO:0000256" key="9">
    <source>
        <dbReference type="ARBA" id="ARBA00022967"/>
    </source>
</evidence>
<feature type="transmembrane region" description="Helical" evidence="17">
    <location>
        <begin position="158"/>
        <end position="178"/>
    </location>
</feature>
<keyword evidence="15 17" id="KW-0472">Membrane</keyword>
<evidence type="ECO:0000256" key="6">
    <source>
        <dbReference type="ARBA" id="ARBA00022448"/>
    </source>
</evidence>
<gene>
    <name evidence="19" type="primary">ND4</name>
</gene>
<keyword evidence="12 17" id="KW-0520">NAD</keyword>
<reference evidence="19" key="1">
    <citation type="submission" date="2016-10" db="EMBL/GenBank/DDBJ databases">
        <title>Complete mitochondrial genomes of 50 helminths species.</title>
        <authorList>
            <person name="Kikuchi T."/>
            <person name="Holroyd N."/>
            <person name="Berriman M."/>
        </authorList>
    </citation>
    <scope>NUCLEOTIDE SEQUENCE</scope>
</reference>
<feature type="transmembrane region" description="Helical" evidence="17">
    <location>
        <begin position="273"/>
        <end position="296"/>
    </location>
</feature>
<evidence type="ECO:0000256" key="16">
    <source>
        <dbReference type="ARBA" id="ARBA00049551"/>
    </source>
</evidence>
<protein>
    <recommendedName>
        <fullName evidence="5 17">NADH-ubiquinone oxidoreductase chain 4</fullName>
        <ecNumber evidence="4 17">7.1.1.2</ecNumber>
    </recommendedName>
</protein>
<evidence type="ECO:0000256" key="13">
    <source>
        <dbReference type="ARBA" id="ARBA00023075"/>
    </source>
</evidence>
<evidence type="ECO:0000256" key="12">
    <source>
        <dbReference type="ARBA" id="ARBA00023027"/>
    </source>
</evidence>
<dbReference type="GO" id="GO:0048039">
    <property type="term" value="F:ubiquinone binding"/>
    <property type="evidence" value="ECO:0007669"/>
    <property type="project" value="TreeGrafter"/>
</dbReference>
<evidence type="ECO:0000256" key="1">
    <source>
        <dbReference type="ARBA" id="ARBA00003257"/>
    </source>
</evidence>
<feature type="transmembrane region" description="Helical" evidence="17">
    <location>
        <begin position="68"/>
        <end position="85"/>
    </location>
</feature>
<evidence type="ECO:0000256" key="17">
    <source>
        <dbReference type="RuleBase" id="RU003297"/>
    </source>
</evidence>
<dbReference type="GO" id="GO:0042773">
    <property type="term" value="P:ATP synthesis coupled electron transport"/>
    <property type="evidence" value="ECO:0007669"/>
    <property type="project" value="InterPro"/>
</dbReference>
<sequence>MEFFLLSLLFFFLPAYFFFFLVILGFFMMTNFSWWGVFLYVDSLTYLLLFFMMMFILGLVFFSESNSVLIILSSLLVIFSMMFFFSSNFLMLYAFFELSVFPILLMIMGFGYQIEKIGSLYYLLFYSIFCSMPFFYVYYNVFFFFSFCYFDFFVSWEFFFVLSLMFMMKFPIFFFHLWLPKAHVEAPTTASMLLAGLLLKLGTTGFLRIMKSMNFIYSNWWVFISFLGMLVSIFICFFQSDVKSLAAYSSITHMSFLLMCLVFIYLPTKLSSLLLMLGHGYVSSLLFFYVGEFYYYNSTRMIYYFNGFFSFNIFYSMCLSMVLLSNVGFPLTMNFFSEFFSIVSGMFFSKVIFLVLFMYFFCGFYYSCYLLVLSFSGSYSMNLNLWKVYQAFFLLIMCLNVFWLSLMN</sequence>
<feature type="transmembrane region" description="Helical" evidence="17">
    <location>
        <begin position="386"/>
        <end position="406"/>
    </location>
</feature>
<dbReference type="EC" id="7.1.1.2" evidence="4 17"/>
<dbReference type="GO" id="GO:0003954">
    <property type="term" value="F:NADH dehydrogenase activity"/>
    <property type="evidence" value="ECO:0007669"/>
    <property type="project" value="TreeGrafter"/>
</dbReference>
<feature type="transmembrane region" description="Helical" evidence="17">
    <location>
        <begin position="6"/>
        <end position="27"/>
    </location>
</feature>
<dbReference type="PANTHER" id="PTHR43507">
    <property type="entry name" value="NADH-UBIQUINONE OXIDOREDUCTASE CHAIN 4"/>
    <property type="match status" value="1"/>
</dbReference>
<dbReference type="PANTHER" id="PTHR43507:SF20">
    <property type="entry name" value="NADH-UBIQUINONE OXIDOREDUCTASE CHAIN 4"/>
    <property type="match status" value="1"/>
</dbReference>
<feature type="transmembrane region" description="Helical" evidence="17">
    <location>
        <begin position="120"/>
        <end position="146"/>
    </location>
</feature>
<keyword evidence="11 17" id="KW-1133">Transmembrane helix</keyword>
<keyword evidence="9" id="KW-1278">Translocase</keyword>
<feature type="transmembrane region" description="Helical" evidence="17">
    <location>
        <begin position="190"/>
        <end position="209"/>
    </location>
</feature>